<gene>
    <name evidence="2" type="ORF">SAMN03080602_00232</name>
</gene>
<dbReference type="RefSeq" id="WP_085495377.1">
    <property type="nucleotide sequence ID" value="NZ_FXAO01000001.1"/>
</dbReference>
<name>A0A1X7HZ27_9FLAO</name>
<dbReference type="OrthoDB" id="596403at2"/>
<dbReference type="PANTHER" id="PTHR30441:SF8">
    <property type="entry name" value="DUF748 DOMAIN-CONTAINING PROTEIN"/>
    <property type="match status" value="1"/>
</dbReference>
<dbReference type="STRING" id="188872.SAMN03080602_00232"/>
<feature type="region of interest" description="Disordered" evidence="1">
    <location>
        <begin position="869"/>
        <end position="888"/>
    </location>
</feature>
<proteinExistence type="predicted"/>
<protein>
    <submittedName>
        <fullName evidence="2">AsmA-like C-terminal region</fullName>
    </submittedName>
</protein>
<dbReference type="EMBL" id="FXAO01000001">
    <property type="protein sequence ID" value="SMG07268.1"/>
    <property type="molecule type" value="Genomic_DNA"/>
</dbReference>
<organism evidence="2 3">
    <name type="scientific">Arenibacter troitsensis</name>
    <dbReference type="NCBI Taxonomy" id="188872"/>
    <lineage>
        <taxon>Bacteria</taxon>
        <taxon>Pseudomonadati</taxon>
        <taxon>Bacteroidota</taxon>
        <taxon>Flavobacteriia</taxon>
        <taxon>Flavobacteriales</taxon>
        <taxon>Flavobacteriaceae</taxon>
        <taxon>Arenibacter</taxon>
    </lineage>
</organism>
<dbReference type="GO" id="GO:0005886">
    <property type="term" value="C:plasma membrane"/>
    <property type="evidence" value="ECO:0007669"/>
    <property type="project" value="TreeGrafter"/>
</dbReference>
<accession>A0A1X7HZ27</accession>
<sequence>MKKKILKIVGGLFLVMILLLVAAPFFLKGKIADIIKNKVNNSINATFDFSDADLSLFRSFPNATVTLDNITLINKAPFEGDTLFASERVSLDMSIKELFKDASEPIAIKSLVLDRPLINIKVDQEENANYDIAIDDSSSPDTAAETASSESSFTLSMESYAINNAVIKYDDLASGMSFAISEMNHSGRGDLSLENSELDTETSGLVSFEMDSTQYLNKNPVQLKALIGVDLKENKYSFLKNEAMVNQLALVFDGFVKLNEDNQEVNISFKTPSSDFKNFLAVIPEAYSKDIAQVTTTGNFTVAGVFKGIVDEDHIPQFKIDINSDNASFKYPDLPKTVRNVFIDTEISNNTGITEDTFVDIRKLSFMIDEDKFNMVAKINDLMGNTKVDAKIDGKMNLANISKAYPVPADLNLKGILIADIATAFDMASIENKEYENTRTTGNLKLSDFEYKSEEFPNPIILKSTSVTFNPTTVTLNNLQGATGKTDFDASGTIVNLLGFMFNNESIEGNFNLRSNTFAVNDFMVAETTEVGAGEDKGASTTSAEEKIKIPSFLDCTINATANTVIYDNLTLKDVKGTLVIRDEKAILYKMTSSIFDGKLALNGEVSTKAATPTFAMKLGMDGFKIAETFNALEMFRTLAPIAKILQGTLNSDIQVSGSLKDDFTPNLNTISGNILAELLTDKIDAESAPLLTELDSKLNFLDLDKLNLKDLKTVLNFEDGVVKVKPFTLKYQDFAINVAGSHTFDQKLNYAATIEVPAKYLGKDINNIIARIDEKSLENLTIPITANIGGGYTSPTVTTDLTSGIKNLTAQLVEIEKQKLINKGKDKAKNFIGDLIAKNQKATDSAKKENQVKTQDVIGGLLGAATKKTDSTTKTDTATTAKKESQKEVAKKILGGLLGKKKETSETKKDSVQ</sequence>
<evidence type="ECO:0000256" key="1">
    <source>
        <dbReference type="SAM" id="MobiDB-lite"/>
    </source>
</evidence>
<dbReference type="InterPro" id="IPR052894">
    <property type="entry name" value="AsmA-related"/>
</dbReference>
<evidence type="ECO:0000313" key="2">
    <source>
        <dbReference type="EMBL" id="SMG07268.1"/>
    </source>
</evidence>
<dbReference type="PANTHER" id="PTHR30441">
    <property type="entry name" value="DUF748 DOMAIN-CONTAINING PROTEIN"/>
    <property type="match status" value="1"/>
</dbReference>
<dbReference type="AlphaFoldDB" id="A0A1X7HZ27"/>
<evidence type="ECO:0000313" key="3">
    <source>
        <dbReference type="Proteomes" id="UP000193420"/>
    </source>
</evidence>
<dbReference type="Proteomes" id="UP000193420">
    <property type="component" value="Unassembled WGS sequence"/>
</dbReference>
<dbReference type="GO" id="GO:0090313">
    <property type="term" value="P:regulation of protein targeting to membrane"/>
    <property type="evidence" value="ECO:0007669"/>
    <property type="project" value="TreeGrafter"/>
</dbReference>
<reference evidence="3" key="1">
    <citation type="submission" date="2017-04" db="EMBL/GenBank/DDBJ databases">
        <authorList>
            <person name="Varghese N."/>
            <person name="Submissions S."/>
        </authorList>
    </citation>
    <scope>NUCLEOTIDE SEQUENCE [LARGE SCALE GENOMIC DNA]</scope>
    <source>
        <strain evidence="3">DSM 19835</strain>
    </source>
</reference>
<keyword evidence="3" id="KW-1185">Reference proteome</keyword>